<evidence type="ECO:0000256" key="1">
    <source>
        <dbReference type="SAM" id="Phobius"/>
    </source>
</evidence>
<dbReference type="InterPro" id="IPR053018">
    <property type="entry name" value="Elsinochrome_Biosynth-Asso"/>
</dbReference>
<feature type="transmembrane region" description="Helical" evidence="1">
    <location>
        <begin position="14"/>
        <end position="33"/>
    </location>
</feature>
<feature type="transmembrane region" description="Helical" evidence="1">
    <location>
        <begin position="149"/>
        <end position="170"/>
    </location>
</feature>
<dbReference type="PANTHER" id="PTHR37577:SF1">
    <property type="entry name" value="INTEGRAL MEMBRANE PROTEIN"/>
    <property type="match status" value="1"/>
</dbReference>
<feature type="transmembrane region" description="Helical" evidence="1">
    <location>
        <begin position="286"/>
        <end position="304"/>
    </location>
</feature>
<name>A0A9N9LDQ9_9HELO</name>
<keyword evidence="3" id="KW-1185">Reference proteome</keyword>
<dbReference type="InterPro" id="IPR036259">
    <property type="entry name" value="MFS_trans_sf"/>
</dbReference>
<keyword evidence="1" id="KW-0472">Membrane</keyword>
<dbReference type="AlphaFoldDB" id="A0A9N9LDQ9"/>
<evidence type="ECO:0000313" key="2">
    <source>
        <dbReference type="EMBL" id="CAG8962310.1"/>
    </source>
</evidence>
<gene>
    <name evidence="2" type="ORF">HYFRA_00005365</name>
</gene>
<keyword evidence="1" id="KW-1133">Transmembrane helix</keyword>
<keyword evidence="1" id="KW-0812">Transmembrane</keyword>
<feature type="transmembrane region" description="Helical" evidence="1">
    <location>
        <begin position="248"/>
        <end position="266"/>
    </location>
</feature>
<dbReference type="OrthoDB" id="3559929at2759"/>
<evidence type="ECO:0000313" key="3">
    <source>
        <dbReference type="Proteomes" id="UP000696280"/>
    </source>
</evidence>
<sequence length="345" mass="38792">MGCISPGPADSDVAGIGILLAFGMQAFIALALASYSRYSKLLDPGRHSIRFEIENGLWLVFRDRSHVELEAIERHEKQRSIIRDILLSGSDTQSITAIALLLSGLIQVKTLSLYHFHIIFDVTSFTSISHCAVFGVLIDARVPNRASRFTLITIFLVLYLAFTICFGIALNEWDDGIAGRCYNTSFIAVPHASHPRHDHIYISLTCVYLYGAFEFAIYPSLLTIISSTSIANRRAGIRKATWEDLERLTALNITIVQFIVHLYFLVAIRVSNQALSEEGGAENKWGFGQILAVAMLSVNIWECVKGGREYYLWGKARKEELAREREEIRQRPRTSRSVEMSSWGL</sequence>
<accession>A0A9N9LDQ9</accession>
<organism evidence="2 3">
    <name type="scientific">Hymenoscyphus fraxineus</name>
    <dbReference type="NCBI Taxonomy" id="746836"/>
    <lineage>
        <taxon>Eukaryota</taxon>
        <taxon>Fungi</taxon>
        <taxon>Dikarya</taxon>
        <taxon>Ascomycota</taxon>
        <taxon>Pezizomycotina</taxon>
        <taxon>Leotiomycetes</taxon>
        <taxon>Helotiales</taxon>
        <taxon>Helotiaceae</taxon>
        <taxon>Hymenoscyphus</taxon>
    </lineage>
</organism>
<dbReference type="EMBL" id="CAJVRL010000127">
    <property type="protein sequence ID" value="CAG8962310.1"/>
    <property type="molecule type" value="Genomic_DNA"/>
</dbReference>
<feature type="transmembrane region" description="Helical" evidence="1">
    <location>
        <begin position="200"/>
        <end position="227"/>
    </location>
</feature>
<dbReference type="Proteomes" id="UP000696280">
    <property type="component" value="Unassembled WGS sequence"/>
</dbReference>
<feature type="transmembrane region" description="Helical" evidence="1">
    <location>
        <begin position="114"/>
        <end position="137"/>
    </location>
</feature>
<protein>
    <submittedName>
        <fullName evidence="2">Uncharacterized protein</fullName>
    </submittedName>
</protein>
<comment type="caution">
    <text evidence="2">The sequence shown here is derived from an EMBL/GenBank/DDBJ whole genome shotgun (WGS) entry which is preliminary data.</text>
</comment>
<reference evidence="2" key="1">
    <citation type="submission" date="2021-07" db="EMBL/GenBank/DDBJ databases">
        <authorList>
            <person name="Durling M."/>
        </authorList>
    </citation>
    <scope>NUCLEOTIDE SEQUENCE</scope>
</reference>
<dbReference type="PANTHER" id="PTHR37577">
    <property type="entry name" value="INTEGRAL MEMBRANE PROTEIN"/>
    <property type="match status" value="1"/>
</dbReference>
<dbReference type="SUPFAM" id="SSF103473">
    <property type="entry name" value="MFS general substrate transporter"/>
    <property type="match status" value="1"/>
</dbReference>
<proteinExistence type="predicted"/>